<name>A0A8W8IUN0_MAGGI</name>
<dbReference type="Gene3D" id="2.60.40.10">
    <property type="entry name" value="Immunoglobulins"/>
    <property type="match status" value="1"/>
</dbReference>
<feature type="domain" description="SEA" evidence="8">
    <location>
        <begin position="125"/>
        <end position="256"/>
    </location>
</feature>
<dbReference type="InterPro" id="IPR013783">
    <property type="entry name" value="Ig-like_fold"/>
</dbReference>
<organism evidence="9 10">
    <name type="scientific">Magallana gigas</name>
    <name type="common">Pacific oyster</name>
    <name type="synonym">Crassostrea gigas</name>
    <dbReference type="NCBI Taxonomy" id="29159"/>
    <lineage>
        <taxon>Eukaryota</taxon>
        <taxon>Metazoa</taxon>
        <taxon>Spiralia</taxon>
        <taxon>Lophotrochozoa</taxon>
        <taxon>Mollusca</taxon>
        <taxon>Bivalvia</taxon>
        <taxon>Autobranchia</taxon>
        <taxon>Pteriomorphia</taxon>
        <taxon>Ostreida</taxon>
        <taxon>Ostreoidea</taxon>
        <taxon>Ostreidae</taxon>
        <taxon>Magallana</taxon>
    </lineage>
</organism>
<protein>
    <recommendedName>
        <fullName evidence="8">SEA domain-containing protein</fullName>
    </recommendedName>
</protein>
<comment type="cofactor">
    <cofactor evidence="1">
        <name>a divalent metal cation</name>
        <dbReference type="ChEBI" id="CHEBI:60240"/>
    </cofactor>
</comment>
<reference evidence="9" key="1">
    <citation type="submission" date="2022-08" db="UniProtKB">
        <authorList>
            <consortium name="EnsemblMetazoa"/>
        </authorList>
    </citation>
    <scope>IDENTIFICATION</scope>
    <source>
        <strain evidence="9">05x7-T-G4-1.051#20</strain>
    </source>
</reference>
<dbReference type="Pfam" id="PF13359">
    <property type="entry name" value="DDE_Tnp_4"/>
    <property type="match status" value="1"/>
</dbReference>
<evidence type="ECO:0000256" key="1">
    <source>
        <dbReference type="ARBA" id="ARBA00001968"/>
    </source>
</evidence>
<keyword evidence="5" id="KW-0479">Metal-binding</keyword>
<dbReference type="Pfam" id="PF01390">
    <property type="entry name" value="SEA"/>
    <property type="match status" value="1"/>
</dbReference>
<dbReference type="GO" id="GO:0004518">
    <property type="term" value="F:nuclease activity"/>
    <property type="evidence" value="ECO:0007669"/>
    <property type="project" value="UniProtKB-KW"/>
</dbReference>
<dbReference type="GO" id="GO:0046872">
    <property type="term" value="F:metal ion binding"/>
    <property type="evidence" value="ECO:0007669"/>
    <property type="project" value="UniProtKB-KW"/>
</dbReference>
<evidence type="ECO:0000259" key="8">
    <source>
        <dbReference type="PROSITE" id="PS50024"/>
    </source>
</evidence>
<sequence length="1432" mass="162067">MYLQSRSNGINLRESEDAQFKQEWEQQKTKMCAEEHMLVSRTEKHQNDVNASPKLQSFNYPYSPTSLDRGIEKGTITNGYENVCHSGDNGSIDSSGDNNGPVSDNNYYVSCEFSSDIYENDGDTFRTHNVVNGEIALKNEFYPALSDSSSKEFKDLALQFCGSMTDALRKNDTTFGFLYRHCDVTKFRNGSIIVQYRLYYQYYEIQITKEKVFQDLKNSLTDIDSGLANFSVFVIIKASVSFLVEVQTFKTYPFAIDAHLITSTTITAATKQKTTTKSTNFTTKNTTEYPRVSTTMTTSDYPTTLANTVERFAESTTVNERERSTISRTIHTTEIPQPPTNLETSERIRSTTFSATATIIEYSADVVVSPMIAIYGETTTTKTCVVSPHGDWVHVTVTVENQGTSYVIGKYHSDNSFKEPAALERLSASISSTNTDIEVYLSLDLQAPTTDMCSWNRKYKFLCSITMNDSISTRVYKGSQIYITAPMSDVSIDSNVHYNEGEKMTFNCSMKGDPNYSTANVELIKNSKILYTIPGPVFGTDYIFNCSVVLNWSDGPPTPLTSQEHDLIVRCVVKNNLLNETRNSKKKLNVPAADVAFQKYSYQALTTSRQEIECIARSPMSILQELIISKDDIQIAAFNSSGVASSTDRRFSTNIQEYNGGVRFTLSILSVECKDQGRYNCKLITTNYTTRVSPKMSFIVEDVAFQKYSYQALTTSRQEIECIARSPMSILQELIISKDDTLIATLNSSGVASSTNGRFSTNIQEYDGEMRLTLSILSVDCQDQGRYNCKLITTNNATRVSPNMSFIVEGSKPTMTLHPDIYEPFARRHFNHICSTEHTGDENNDNVLEIQIFQPGSQRAFTYSNKIAEVEKMFDSTNNITYINITGTTAQFLLVSHTSSSSNLSCNINETITFLLDLTMEFDNGTIKCVLKDEMEEFSTVESTITVIPVNYCDGYENRAFRKHPNNDCNDYIECTEYQGRMYAAGNQCPLGQCIQFTTKSCVPCDSTFACDELTTTGNLTEFEMHIEPAYPEGVLVKFNCTASLDESHANIKGYYKKDSESIFSEIEGSTSDDEANDYDDDVMMEVVHHLLRGKKRRQRIADYFSATVPAYAPEEFSSHFRMRRETFEEVCRQIVSTGHIPQEQMRGREIIEPSKQIMISIWMLANMEGYRQISDRFNVTYSSVYRCFMRTCRALQCLSAEKIKWPTGAWANEVMQGFEKIKGFPRVLGAVDGCHIEIKAPQEKYHPLSYLNRKRDYSVILQAVCDHTLRFTDIVSGWPGSVHDARVFRNSPLYEASEILFDGDSHILGDAAYPLHRWILTPYKDNGNLTERHKKYNFVHSNTRQTIERAFGLLKGKWRRLRFLDNTKLEDIPTVITAACTLHNMCIENNEADIDICDDVYPDAPATNEPVNQSASIKRNALAQYFWVNSQ</sequence>
<comment type="subcellular location">
    <subcellularLocation>
        <location evidence="2">Nucleus</location>
    </subcellularLocation>
</comment>
<dbReference type="GO" id="GO:0005634">
    <property type="term" value="C:nucleus"/>
    <property type="evidence" value="ECO:0007669"/>
    <property type="project" value="UniProtKB-SubCell"/>
</dbReference>
<keyword evidence="6" id="KW-0378">Hydrolase</keyword>
<proteinExistence type="inferred from homology"/>
<evidence type="ECO:0000256" key="5">
    <source>
        <dbReference type="ARBA" id="ARBA00022723"/>
    </source>
</evidence>
<dbReference type="EnsemblMetazoa" id="G15942.1">
    <property type="protein sequence ID" value="G15942.1:cds"/>
    <property type="gene ID" value="G15942"/>
</dbReference>
<evidence type="ECO:0000256" key="2">
    <source>
        <dbReference type="ARBA" id="ARBA00004123"/>
    </source>
</evidence>
<dbReference type="InterPro" id="IPR000082">
    <property type="entry name" value="SEA_dom"/>
</dbReference>
<keyword evidence="7" id="KW-0539">Nucleus</keyword>
<dbReference type="InterPro" id="IPR027806">
    <property type="entry name" value="HARBI1_dom"/>
</dbReference>
<dbReference type="PANTHER" id="PTHR22930:SF85">
    <property type="entry name" value="GH03217P-RELATED"/>
    <property type="match status" value="1"/>
</dbReference>
<dbReference type="InterPro" id="IPR036179">
    <property type="entry name" value="Ig-like_dom_sf"/>
</dbReference>
<dbReference type="InterPro" id="IPR036364">
    <property type="entry name" value="SEA_dom_sf"/>
</dbReference>
<dbReference type="Proteomes" id="UP000005408">
    <property type="component" value="Unassembled WGS sequence"/>
</dbReference>
<dbReference type="SUPFAM" id="SSF48726">
    <property type="entry name" value="Immunoglobulin"/>
    <property type="match status" value="1"/>
</dbReference>
<dbReference type="PANTHER" id="PTHR22930">
    <property type="match status" value="1"/>
</dbReference>
<accession>A0A8W8IUN0</accession>
<evidence type="ECO:0000256" key="4">
    <source>
        <dbReference type="ARBA" id="ARBA00022722"/>
    </source>
</evidence>
<dbReference type="PROSITE" id="PS50024">
    <property type="entry name" value="SEA"/>
    <property type="match status" value="1"/>
</dbReference>
<dbReference type="InterPro" id="IPR045249">
    <property type="entry name" value="HARBI1-like"/>
</dbReference>
<keyword evidence="10" id="KW-1185">Reference proteome</keyword>
<comment type="similarity">
    <text evidence="3">Belongs to the HARBI1 family.</text>
</comment>
<dbReference type="Gene3D" id="3.30.70.960">
    <property type="entry name" value="SEA domain"/>
    <property type="match status" value="1"/>
</dbReference>
<evidence type="ECO:0000313" key="9">
    <source>
        <dbReference type="EnsemblMetazoa" id="G15942.1:cds"/>
    </source>
</evidence>
<dbReference type="SUPFAM" id="SSF82671">
    <property type="entry name" value="SEA domain"/>
    <property type="match status" value="1"/>
</dbReference>
<evidence type="ECO:0000313" key="10">
    <source>
        <dbReference type="Proteomes" id="UP000005408"/>
    </source>
</evidence>
<dbReference type="GO" id="GO:0016787">
    <property type="term" value="F:hydrolase activity"/>
    <property type="evidence" value="ECO:0007669"/>
    <property type="project" value="UniProtKB-KW"/>
</dbReference>
<keyword evidence="4" id="KW-0540">Nuclease</keyword>
<evidence type="ECO:0000256" key="7">
    <source>
        <dbReference type="ARBA" id="ARBA00023242"/>
    </source>
</evidence>
<evidence type="ECO:0000256" key="6">
    <source>
        <dbReference type="ARBA" id="ARBA00022801"/>
    </source>
</evidence>
<evidence type="ECO:0000256" key="3">
    <source>
        <dbReference type="ARBA" id="ARBA00006958"/>
    </source>
</evidence>